<evidence type="ECO:0000313" key="4">
    <source>
        <dbReference type="EMBL" id="KYC48836.1"/>
    </source>
</evidence>
<evidence type="ECO:0000259" key="3">
    <source>
        <dbReference type="PROSITE" id="PS50110"/>
    </source>
</evidence>
<dbReference type="InterPro" id="IPR050595">
    <property type="entry name" value="Bact_response_regulator"/>
</dbReference>
<reference evidence="4 5" key="1">
    <citation type="journal article" date="2016" name="ISME J.">
        <title>Chasing the elusive Euryarchaeota class WSA2: genomes reveal a uniquely fastidious methyl-reducing methanogen.</title>
        <authorList>
            <person name="Nobu M.K."/>
            <person name="Narihiro T."/>
            <person name="Kuroda K."/>
            <person name="Mei R."/>
            <person name="Liu W.T."/>
        </authorList>
    </citation>
    <scope>NUCLEOTIDE SEQUENCE [LARGE SCALE GENOMIC DNA]</scope>
    <source>
        <strain evidence="4">U1lsi0528_Bin089</strain>
    </source>
</reference>
<name>A0A150IV25_9EURY</name>
<comment type="caution">
    <text evidence="4">The sequence shown here is derived from an EMBL/GenBank/DDBJ whole genome shotgun (WGS) entry which is preliminary data.</text>
</comment>
<protein>
    <submittedName>
        <fullName evidence="4">Transcriptional regulatory protein ZraR</fullName>
    </submittedName>
</protein>
<dbReference type="Proteomes" id="UP000075578">
    <property type="component" value="Unassembled WGS sequence"/>
</dbReference>
<dbReference type="PROSITE" id="PS50110">
    <property type="entry name" value="RESPONSE_REGULATORY"/>
    <property type="match status" value="1"/>
</dbReference>
<evidence type="ECO:0000256" key="1">
    <source>
        <dbReference type="ARBA" id="ARBA00022553"/>
    </source>
</evidence>
<dbReference type="SMART" id="SM00448">
    <property type="entry name" value="REC"/>
    <property type="match status" value="1"/>
</dbReference>
<dbReference type="Gene3D" id="3.40.50.2300">
    <property type="match status" value="1"/>
</dbReference>
<dbReference type="AlphaFoldDB" id="A0A150IV25"/>
<keyword evidence="1 2" id="KW-0597">Phosphoprotein</keyword>
<dbReference type="InterPro" id="IPR011006">
    <property type="entry name" value="CheY-like_superfamily"/>
</dbReference>
<proteinExistence type="predicted"/>
<sequence length="469" mass="53714">MKPLFEKDLRIMDKPEDDFSRELIILDLVPGIIHEINNSLASSMASAEILREELVALRTQTNENNINLNLLNHIEKLSSLNKSSTLRIQNILTALLKEEINKLKDQCTKKNIDNSKFDHLDKLINLNIDGVKRIDLITKALRRLVSFEEDIALIDVNEVVKTSVIVLQDHLKNRYNIREEFSELPMVNFNFHELNYSIICILLKTIELMDSGELHLKTFQTDNNVHVNIKLIGGEISKESLESIMEGTNPKSKIDLHSINKLLLYKGGKLDIKKPSETIYPDSKNEILGGIIFDIKIKKNNLESFTQTEFNVNNIYPEDISFIKTELNDLEYDTSNLINKENGHSNNILVVDDDPQTLVSLFLSLKHYDLANKVIIAKTAEAGIEQFKERDFCLVICDYRLPGMDGISFLSYIKEKYPNTTRILITAYPNSVLKEEASTKASVKFLIEKPWIAADLNRIMQQINEINIK</sequence>
<feature type="domain" description="Response regulatory" evidence="3">
    <location>
        <begin position="347"/>
        <end position="464"/>
    </location>
</feature>
<accession>A0A150IV25</accession>
<evidence type="ECO:0000313" key="5">
    <source>
        <dbReference type="Proteomes" id="UP000075578"/>
    </source>
</evidence>
<dbReference type="Pfam" id="PF00072">
    <property type="entry name" value="Response_reg"/>
    <property type="match status" value="1"/>
</dbReference>
<dbReference type="EMBL" id="LNGD01000131">
    <property type="protein sequence ID" value="KYC48836.1"/>
    <property type="molecule type" value="Genomic_DNA"/>
</dbReference>
<feature type="modified residue" description="4-aspartylphosphate" evidence="2">
    <location>
        <position position="398"/>
    </location>
</feature>
<gene>
    <name evidence="4" type="ORF">AMQ74_01562</name>
</gene>
<dbReference type="SUPFAM" id="SSF52172">
    <property type="entry name" value="CheY-like"/>
    <property type="match status" value="1"/>
</dbReference>
<dbReference type="GO" id="GO:0000160">
    <property type="term" value="P:phosphorelay signal transduction system"/>
    <property type="evidence" value="ECO:0007669"/>
    <property type="project" value="InterPro"/>
</dbReference>
<dbReference type="PANTHER" id="PTHR44591:SF19">
    <property type="entry name" value="TWO-COMPONENT RESPONSE REGULATOR-RELATED"/>
    <property type="match status" value="1"/>
</dbReference>
<dbReference type="PANTHER" id="PTHR44591">
    <property type="entry name" value="STRESS RESPONSE REGULATOR PROTEIN 1"/>
    <property type="match status" value="1"/>
</dbReference>
<evidence type="ECO:0000256" key="2">
    <source>
        <dbReference type="PROSITE-ProRule" id="PRU00169"/>
    </source>
</evidence>
<dbReference type="InterPro" id="IPR001789">
    <property type="entry name" value="Sig_transdc_resp-reg_receiver"/>
</dbReference>
<organism evidence="4 5">
    <name type="scientific">Candidatus Methanofastidiosum methylothiophilum</name>
    <dbReference type="NCBI Taxonomy" id="1705564"/>
    <lineage>
        <taxon>Archaea</taxon>
        <taxon>Methanobacteriati</taxon>
        <taxon>Methanobacteriota</taxon>
        <taxon>Stenosarchaea group</taxon>
        <taxon>Candidatus Methanofastidiosia</taxon>
        <taxon>Candidatus Methanofastidiosales</taxon>
        <taxon>Candidatus Methanofastidiosaceae</taxon>
        <taxon>Candidatus Methanofastidiosum</taxon>
    </lineage>
</organism>